<name>A0A060YVX7_ONCMY</name>
<dbReference type="PaxDb" id="8022-A0A060YVX7"/>
<sequence>MAARATLSPGSSPPMSSSLAGINDGVSVTLSPDAVPFSPLAPGDREEMGSVAGQFSHYASKLRSLRAGDPASLKTQLNLLFDQLISENYSPNHNIRPEVQ</sequence>
<gene>
    <name evidence="2" type="ORF">GSONMT00016498001</name>
</gene>
<evidence type="ECO:0000256" key="1">
    <source>
        <dbReference type="SAM" id="MobiDB-lite"/>
    </source>
</evidence>
<reference evidence="2" key="2">
    <citation type="submission" date="2014-03" db="EMBL/GenBank/DDBJ databases">
        <authorList>
            <person name="Genoscope - CEA"/>
        </authorList>
    </citation>
    <scope>NUCLEOTIDE SEQUENCE</scope>
</reference>
<reference evidence="2" key="1">
    <citation type="journal article" date="2014" name="Nat. Commun.">
        <title>The rainbow trout genome provides novel insights into evolution after whole-genome duplication in vertebrates.</title>
        <authorList>
            <person name="Berthelot C."/>
            <person name="Brunet F."/>
            <person name="Chalopin D."/>
            <person name="Juanchich A."/>
            <person name="Bernard M."/>
            <person name="Noel B."/>
            <person name="Bento P."/>
            <person name="Da Silva C."/>
            <person name="Labadie K."/>
            <person name="Alberti A."/>
            <person name="Aury J.M."/>
            <person name="Louis A."/>
            <person name="Dehais P."/>
            <person name="Bardou P."/>
            <person name="Montfort J."/>
            <person name="Klopp C."/>
            <person name="Cabau C."/>
            <person name="Gaspin C."/>
            <person name="Thorgaard G.H."/>
            <person name="Boussaha M."/>
            <person name="Quillet E."/>
            <person name="Guyomard R."/>
            <person name="Galiana D."/>
            <person name="Bobe J."/>
            <person name="Volff J.N."/>
            <person name="Genet C."/>
            <person name="Wincker P."/>
            <person name="Jaillon O."/>
            <person name="Roest Crollius H."/>
            <person name="Guiguen Y."/>
        </authorList>
    </citation>
    <scope>NUCLEOTIDE SEQUENCE [LARGE SCALE GENOMIC DNA]</scope>
</reference>
<dbReference type="Proteomes" id="UP000193380">
    <property type="component" value="Unassembled WGS sequence"/>
</dbReference>
<feature type="compositionally biased region" description="Low complexity" evidence="1">
    <location>
        <begin position="8"/>
        <end position="18"/>
    </location>
</feature>
<dbReference type="STRING" id="8022.A0A060YVX7"/>
<feature type="region of interest" description="Disordered" evidence="1">
    <location>
        <begin position="1"/>
        <end position="23"/>
    </location>
</feature>
<evidence type="ECO:0000313" key="2">
    <source>
        <dbReference type="EMBL" id="CDQ95921.1"/>
    </source>
</evidence>
<proteinExistence type="predicted"/>
<protein>
    <submittedName>
        <fullName evidence="2">Uncharacterized protein</fullName>
    </submittedName>
</protein>
<dbReference type="EMBL" id="FR923286">
    <property type="protein sequence ID" value="CDQ95921.1"/>
    <property type="molecule type" value="Genomic_DNA"/>
</dbReference>
<accession>A0A060YVX7</accession>
<dbReference type="AlphaFoldDB" id="A0A060YVX7"/>
<evidence type="ECO:0000313" key="3">
    <source>
        <dbReference type="Proteomes" id="UP000193380"/>
    </source>
</evidence>
<organism evidence="2 3">
    <name type="scientific">Oncorhynchus mykiss</name>
    <name type="common">Rainbow trout</name>
    <name type="synonym">Salmo gairdneri</name>
    <dbReference type="NCBI Taxonomy" id="8022"/>
    <lineage>
        <taxon>Eukaryota</taxon>
        <taxon>Metazoa</taxon>
        <taxon>Chordata</taxon>
        <taxon>Craniata</taxon>
        <taxon>Vertebrata</taxon>
        <taxon>Euteleostomi</taxon>
        <taxon>Actinopterygii</taxon>
        <taxon>Neopterygii</taxon>
        <taxon>Teleostei</taxon>
        <taxon>Protacanthopterygii</taxon>
        <taxon>Salmoniformes</taxon>
        <taxon>Salmonidae</taxon>
        <taxon>Salmoninae</taxon>
        <taxon>Oncorhynchus</taxon>
    </lineage>
</organism>